<dbReference type="PANTHER" id="PTHR48420:SF1">
    <property type="entry name" value="NON-HAEM DIOXYGENASE N-TERMINAL DOMAIN-CONTAINING PROTEIN"/>
    <property type="match status" value="1"/>
</dbReference>
<dbReference type="OrthoDB" id="5644720at2"/>
<accession>A0A378JLT8</accession>
<proteinExistence type="predicted"/>
<protein>
    <submittedName>
        <fullName evidence="1">Uncharacterized protein</fullName>
    </submittedName>
</protein>
<dbReference type="RefSeq" id="WP_115330712.1">
    <property type="nucleotide sequence ID" value="NZ_CAAAHP010000001.1"/>
</dbReference>
<name>A0A378JLT8_9GAMM</name>
<sequence length="313" mass="36033">MELDIITYEELLDPTFNARQIEKPLLDKGVLGVSHVPHFELKYKEYINVARQFSHLNESIKKQYAPSLDSSSTGGYEVGAEWFKNEEGEWQIDAQKASYYASIPDNPLNKWPFEINLKKAYLELGELIFAIGKRLLNKIGLNEQAGLNHDLLRGFGRMLHYQRATDSSEKKDNWCGAHYDHGLFTGLTPASYFKDNEEVNEPKEAGLYILPHNSQRFEKVELPHKAITLFQVGEFAQLLSHDRFTATKHMVKRAPAGIERFTYALFFSPAEKMLIKSNSLLTKDLRYSENQTAEGYLHYKDWDKASLKLYQAT</sequence>
<evidence type="ECO:0000313" key="1">
    <source>
        <dbReference type="EMBL" id="STX51050.1"/>
    </source>
</evidence>
<evidence type="ECO:0000313" key="2">
    <source>
        <dbReference type="Proteomes" id="UP000254794"/>
    </source>
</evidence>
<keyword evidence="2" id="KW-1185">Reference proteome</keyword>
<dbReference type="EMBL" id="UGOD01000001">
    <property type="protein sequence ID" value="STX51050.1"/>
    <property type="molecule type" value="Genomic_DNA"/>
</dbReference>
<reference evidence="1 2" key="1">
    <citation type="submission" date="2018-06" db="EMBL/GenBank/DDBJ databases">
        <authorList>
            <consortium name="Pathogen Informatics"/>
            <person name="Doyle S."/>
        </authorList>
    </citation>
    <scope>NUCLEOTIDE SEQUENCE [LARGE SCALE GENOMIC DNA]</scope>
    <source>
        <strain evidence="1 2">NCTC13316</strain>
    </source>
</reference>
<dbReference type="SUPFAM" id="SSF51197">
    <property type="entry name" value="Clavaminate synthase-like"/>
    <property type="match status" value="1"/>
</dbReference>
<organism evidence="1 2">
    <name type="scientific">Legionella busanensis</name>
    <dbReference type="NCBI Taxonomy" id="190655"/>
    <lineage>
        <taxon>Bacteria</taxon>
        <taxon>Pseudomonadati</taxon>
        <taxon>Pseudomonadota</taxon>
        <taxon>Gammaproteobacteria</taxon>
        <taxon>Legionellales</taxon>
        <taxon>Legionellaceae</taxon>
        <taxon>Legionella</taxon>
    </lineage>
</organism>
<dbReference type="PANTHER" id="PTHR48420">
    <property type="entry name" value="NON-HAEM DIOXYGENASE N-TERMINAL DOMAIN-CONTAINING PROTEIN"/>
    <property type="match status" value="1"/>
</dbReference>
<dbReference type="Gene3D" id="2.60.120.330">
    <property type="entry name" value="B-lactam Antibiotic, Isopenicillin N Synthase, Chain"/>
    <property type="match status" value="1"/>
</dbReference>
<gene>
    <name evidence="1" type="ORF">NCTC13316_01140</name>
</gene>
<dbReference type="InterPro" id="IPR027443">
    <property type="entry name" value="IPNS-like_sf"/>
</dbReference>
<dbReference type="AlphaFoldDB" id="A0A378JLT8"/>
<dbReference type="Proteomes" id="UP000254794">
    <property type="component" value="Unassembled WGS sequence"/>
</dbReference>